<name>A0ABP8MBE2_9BACT</name>
<dbReference type="Proteomes" id="UP001501508">
    <property type="component" value="Unassembled WGS sequence"/>
</dbReference>
<dbReference type="GO" id="GO:0008168">
    <property type="term" value="F:methyltransferase activity"/>
    <property type="evidence" value="ECO:0007669"/>
    <property type="project" value="UniProtKB-KW"/>
</dbReference>
<reference evidence="4" key="1">
    <citation type="journal article" date="2019" name="Int. J. Syst. Evol. Microbiol.">
        <title>The Global Catalogue of Microorganisms (GCM) 10K type strain sequencing project: providing services to taxonomists for standard genome sequencing and annotation.</title>
        <authorList>
            <consortium name="The Broad Institute Genomics Platform"/>
            <consortium name="The Broad Institute Genome Sequencing Center for Infectious Disease"/>
            <person name="Wu L."/>
            <person name="Ma J."/>
        </authorList>
    </citation>
    <scope>NUCLEOTIDE SEQUENCE [LARGE SCALE GENOMIC DNA]</scope>
    <source>
        <strain evidence="4">JCM 31920</strain>
    </source>
</reference>
<protein>
    <submittedName>
        <fullName evidence="3">SAM-dependent methyltransferase</fullName>
    </submittedName>
</protein>
<dbReference type="GO" id="GO:0032259">
    <property type="term" value="P:methylation"/>
    <property type="evidence" value="ECO:0007669"/>
    <property type="project" value="UniProtKB-KW"/>
</dbReference>
<dbReference type="Gene3D" id="1.10.10.1110">
    <property type="entry name" value="Methyltransferase PG1098, N-terminal domain"/>
    <property type="match status" value="1"/>
</dbReference>
<comment type="caution">
    <text evidence="3">The sequence shown here is derived from an EMBL/GenBank/DDBJ whole genome shotgun (WGS) entry which is preliminary data.</text>
</comment>
<evidence type="ECO:0000259" key="2">
    <source>
        <dbReference type="Pfam" id="PF22013"/>
    </source>
</evidence>
<dbReference type="Pfam" id="PF18096">
    <property type="entry name" value="Thump_like"/>
    <property type="match status" value="1"/>
</dbReference>
<dbReference type="Gene3D" id="3.40.50.150">
    <property type="entry name" value="Vaccinia Virus protein VP39"/>
    <property type="match status" value="1"/>
</dbReference>
<dbReference type="InterPro" id="IPR054168">
    <property type="entry name" value="PG_1098_Fer"/>
</dbReference>
<dbReference type="Pfam" id="PF22013">
    <property type="entry name" value="PG_1098_Fer"/>
    <property type="match status" value="1"/>
</dbReference>
<dbReference type="InterPro" id="IPR041497">
    <property type="entry name" value="Thump-like"/>
</dbReference>
<accession>A0ABP8MBE2</accession>
<dbReference type="EMBL" id="BAABEY010000036">
    <property type="protein sequence ID" value="GAA4445840.1"/>
    <property type="molecule type" value="Genomic_DNA"/>
</dbReference>
<dbReference type="SUPFAM" id="SSF53335">
    <property type="entry name" value="S-adenosyl-L-methionine-dependent methyltransferases"/>
    <property type="match status" value="1"/>
</dbReference>
<keyword evidence="4" id="KW-1185">Reference proteome</keyword>
<organism evidence="3 4">
    <name type="scientific">Ravibacter arvi</name>
    <dbReference type="NCBI Taxonomy" id="2051041"/>
    <lineage>
        <taxon>Bacteria</taxon>
        <taxon>Pseudomonadati</taxon>
        <taxon>Bacteroidota</taxon>
        <taxon>Cytophagia</taxon>
        <taxon>Cytophagales</taxon>
        <taxon>Spirosomataceae</taxon>
        <taxon>Ravibacter</taxon>
    </lineage>
</organism>
<feature type="domain" description="PG-1098 ferredoxin-like" evidence="2">
    <location>
        <begin position="282"/>
        <end position="325"/>
    </location>
</feature>
<proteinExistence type="predicted"/>
<sequence>MPLEFKPLTDPEREFVMLNLQEDTAKLALKLHRKKDFDGQKLISQIAARQKAKGKLPDWYANPELFFPPPVSVEQASSQATAIYKASLANPGRQLVDLTLGMGVDTFYLSKKFQYVSGYEQNPELALITAYNLRVLGADHISVISEKGESAVEENADCVFVDPSRRDERKRKTVAFEDSSPNMLEILPAWVRRSPQIIVKASPIIDIDLAVKQLKYVSEVHVVGYQKECKEVVFVLNTAKPAERPVIHAVVLDSDGSVQKQLSFTRMQETAIAPGYGDPSGYLYEPHPALMKAGGFRVMGRQFDMTEIAPNSHLYSSPVIRTDFPGRLFAIKGVVNASGFSWEKWLTEPKANLTLRNFPAEPHDLRKKWRLKEGGHDYLFATTLSSGRKVVIITERV</sequence>
<dbReference type="RefSeq" id="WP_345032134.1">
    <property type="nucleotide sequence ID" value="NZ_BAABEY010000036.1"/>
</dbReference>
<keyword evidence="3" id="KW-0808">Transferase</keyword>
<feature type="domain" description="THUMP-like" evidence="1">
    <location>
        <begin position="326"/>
        <end position="396"/>
    </location>
</feature>
<evidence type="ECO:0000313" key="3">
    <source>
        <dbReference type="EMBL" id="GAA4445840.1"/>
    </source>
</evidence>
<evidence type="ECO:0000313" key="4">
    <source>
        <dbReference type="Proteomes" id="UP001501508"/>
    </source>
</evidence>
<dbReference type="InterPro" id="IPR029063">
    <property type="entry name" value="SAM-dependent_MTases_sf"/>
</dbReference>
<keyword evidence="3" id="KW-0489">Methyltransferase</keyword>
<evidence type="ECO:0000259" key="1">
    <source>
        <dbReference type="Pfam" id="PF18096"/>
    </source>
</evidence>
<gene>
    <name evidence="3" type="ORF">GCM10023091_37960</name>
</gene>